<dbReference type="InterPro" id="IPR025132">
    <property type="entry name" value="DUF4058"/>
</dbReference>
<dbReference type="Proteomes" id="UP000319576">
    <property type="component" value="Chromosome"/>
</dbReference>
<evidence type="ECO:0000313" key="1">
    <source>
        <dbReference type="EMBL" id="QDU23940.1"/>
    </source>
</evidence>
<evidence type="ECO:0000313" key="2">
    <source>
        <dbReference type="Proteomes" id="UP000319576"/>
    </source>
</evidence>
<evidence type="ECO:0008006" key="3">
    <source>
        <dbReference type="Google" id="ProtNLM"/>
    </source>
</evidence>
<dbReference type="EMBL" id="CP036273">
    <property type="protein sequence ID" value="QDU23940.1"/>
    <property type="molecule type" value="Genomic_DNA"/>
</dbReference>
<keyword evidence="2" id="KW-1185">Reference proteome</keyword>
<sequence>MPSPLPGMDPYLEHPKLWPAFQHQLLACLYQVLLPGLVDRYRARVGTRAYTTEMALFTSVVKEDHSEEYIEVRNRTDGRLVTLVEVVSPTNRTAAAGRAAYLERRRDALAQRAGVVEIDLVLQGTPTLTFNRDGLPEYDYAVTVTRGAAPDRYEIYTTTLAKRLPKFKVPLAADDRDALLDLQAAFARAYDLGNFGAQVDYRAAPPPDVPLADAQRAWLDDHLKSLKLR</sequence>
<dbReference type="OrthoDB" id="272536at2"/>
<dbReference type="RefSeq" id="WP_145244144.1">
    <property type="nucleotide sequence ID" value="NZ_CP036273.1"/>
</dbReference>
<dbReference type="KEGG" id="uli:ETAA1_59510"/>
<dbReference type="AlphaFoldDB" id="A0A517Y2E7"/>
<gene>
    <name evidence="1" type="ORF">ETAA1_59510</name>
</gene>
<dbReference type="Pfam" id="PF13267">
    <property type="entry name" value="DUF4058"/>
    <property type="match status" value="2"/>
</dbReference>
<protein>
    <recommendedName>
        <fullName evidence="3">DUF4058 family protein</fullName>
    </recommendedName>
</protein>
<proteinExistence type="predicted"/>
<reference evidence="1 2" key="1">
    <citation type="submission" date="2019-02" db="EMBL/GenBank/DDBJ databases">
        <title>Deep-cultivation of Planctomycetes and their phenomic and genomic characterization uncovers novel biology.</title>
        <authorList>
            <person name="Wiegand S."/>
            <person name="Jogler M."/>
            <person name="Boedeker C."/>
            <person name="Pinto D."/>
            <person name="Vollmers J."/>
            <person name="Rivas-Marin E."/>
            <person name="Kohn T."/>
            <person name="Peeters S.H."/>
            <person name="Heuer A."/>
            <person name="Rast P."/>
            <person name="Oberbeckmann S."/>
            <person name="Bunk B."/>
            <person name="Jeske O."/>
            <person name="Meyerdierks A."/>
            <person name="Storesund J.E."/>
            <person name="Kallscheuer N."/>
            <person name="Luecker S."/>
            <person name="Lage O.M."/>
            <person name="Pohl T."/>
            <person name="Merkel B.J."/>
            <person name="Hornburger P."/>
            <person name="Mueller R.-W."/>
            <person name="Bruemmer F."/>
            <person name="Labrenz M."/>
            <person name="Spormann A.M."/>
            <person name="Op den Camp H."/>
            <person name="Overmann J."/>
            <person name="Amann R."/>
            <person name="Jetten M.S.M."/>
            <person name="Mascher T."/>
            <person name="Medema M.H."/>
            <person name="Devos D.P."/>
            <person name="Kaster A.-K."/>
            <person name="Ovreas L."/>
            <person name="Rohde M."/>
            <person name="Galperin M.Y."/>
            <person name="Jogler C."/>
        </authorList>
    </citation>
    <scope>NUCLEOTIDE SEQUENCE [LARGE SCALE GENOMIC DNA]</scope>
    <source>
        <strain evidence="1 2">ETA_A1</strain>
    </source>
</reference>
<accession>A0A517Y2E7</accession>
<organism evidence="1 2">
    <name type="scientific">Urbifossiella limnaea</name>
    <dbReference type="NCBI Taxonomy" id="2528023"/>
    <lineage>
        <taxon>Bacteria</taxon>
        <taxon>Pseudomonadati</taxon>
        <taxon>Planctomycetota</taxon>
        <taxon>Planctomycetia</taxon>
        <taxon>Gemmatales</taxon>
        <taxon>Gemmataceae</taxon>
        <taxon>Urbifossiella</taxon>
    </lineage>
</organism>
<name>A0A517Y2E7_9BACT</name>